<evidence type="ECO:0008006" key="5">
    <source>
        <dbReference type="Google" id="ProtNLM"/>
    </source>
</evidence>
<dbReference type="PANTHER" id="PTHR37012">
    <property type="entry name" value="B-ZIP TRANSCRIPTION FACTOR (EUROFUNG)-RELATED"/>
    <property type="match status" value="1"/>
</dbReference>
<organism evidence="3 4">
    <name type="scientific">Peltaster fructicola</name>
    <dbReference type="NCBI Taxonomy" id="286661"/>
    <lineage>
        <taxon>Eukaryota</taxon>
        <taxon>Fungi</taxon>
        <taxon>Dikarya</taxon>
        <taxon>Ascomycota</taxon>
        <taxon>Pezizomycotina</taxon>
        <taxon>Dothideomycetes</taxon>
        <taxon>Dothideomycetes incertae sedis</taxon>
        <taxon>Peltaster</taxon>
    </lineage>
</organism>
<keyword evidence="1" id="KW-0175">Coiled coil</keyword>
<feature type="coiled-coil region" evidence="1">
    <location>
        <begin position="75"/>
        <end position="130"/>
    </location>
</feature>
<name>A0A6H0XS35_9PEZI</name>
<feature type="compositionally biased region" description="Low complexity" evidence="2">
    <location>
        <begin position="273"/>
        <end position="287"/>
    </location>
</feature>
<protein>
    <recommendedName>
        <fullName evidence="5">BZIP domain-containing protein</fullName>
    </recommendedName>
</protein>
<evidence type="ECO:0000313" key="4">
    <source>
        <dbReference type="Proteomes" id="UP000503462"/>
    </source>
</evidence>
<dbReference type="OrthoDB" id="3535998at2759"/>
<dbReference type="PANTHER" id="PTHR37012:SF2">
    <property type="entry name" value="BZIP DOMAIN-CONTAINING PROTEIN-RELATED"/>
    <property type="match status" value="1"/>
</dbReference>
<reference evidence="3 4" key="1">
    <citation type="journal article" date="2016" name="Sci. Rep.">
        <title>Peltaster fructicola genome reveals evolution from an invasive phytopathogen to an ectophytic parasite.</title>
        <authorList>
            <person name="Xu C."/>
            <person name="Chen H."/>
            <person name="Gleason M.L."/>
            <person name="Xu J.R."/>
            <person name="Liu H."/>
            <person name="Zhang R."/>
            <person name="Sun G."/>
        </authorList>
    </citation>
    <scope>NUCLEOTIDE SEQUENCE [LARGE SCALE GENOMIC DNA]</scope>
    <source>
        <strain evidence="3 4">LNHT1506</strain>
    </source>
</reference>
<feature type="region of interest" description="Disordered" evidence="2">
    <location>
        <begin position="345"/>
        <end position="407"/>
    </location>
</feature>
<feature type="compositionally biased region" description="Low complexity" evidence="2">
    <location>
        <begin position="300"/>
        <end position="319"/>
    </location>
</feature>
<feature type="compositionally biased region" description="Polar residues" evidence="2">
    <location>
        <begin position="288"/>
        <end position="299"/>
    </location>
</feature>
<dbReference type="EMBL" id="CP051140">
    <property type="protein sequence ID" value="QIW97437.1"/>
    <property type="molecule type" value="Genomic_DNA"/>
</dbReference>
<dbReference type="Gene3D" id="1.20.5.170">
    <property type="match status" value="1"/>
</dbReference>
<proteinExistence type="predicted"/>
<sequence>MTSTADLPTHSSIGLPSQPSSYGDSPTGSVSFRKASNSHVKKRASRAGTRSVNTLSAAQLERKRANDREAQRAIRQRTKDHIDSLEKALNDLKQTLETREKVLTATHSRNRELEDENTMLRVRLNEANISTSLPAKCMYYPHAQWQTLTEPVARATEASIASAPQSAVSEASGSISQRSNSISHGFGLNNGAMTNGMNGTWQQSGFTPANGALMLQTNNDAQARGMTGWRARDSSPTNPNLHGIHPPQIIPYTPNGSEDRSAWPNQYEFGVASQQTQHFAQQATTQQPENHYNQTQNSYQAAATPTQQQQQQQQQQVQTGFHPPLLPPQDSFSQAFYQYQPQGFPTQSQYQATPQSATGNFSTAQQTTGSATQYNPADHTFQHVHPPMQYRDDADFRGDAMAQYSSG</sequence>
<dbReference type="GO" id="GO:0003700">
    <property type="term" value="F:DNA-binding transcription factor activity"/>
    <property type="evidence" value="ECO:0007669"/>
    <property type="project" value="InterPro"/>
</dbReference>
<feature type="region of interest" description="Disordered" evidence="2">
    <location>
        <begin position="273"/>
        <end position="331"/>
    </location>
</feature>
<gene>
    <name evidence="3" type="ORF">AMS68_002955</name>
</gene>
<dbReference type="InterPro" id="IPR046347">
    <property type="entry name" value="bZIP_sf"/>
</dbReference>
<dbReference type="CDD" id="cd14688">
    <property type="entry name" value="bZIP_YAP"/>
    <property type="match status" value="1"/>
</dbReference>
<evidence type="ECO:0000313" key="3">
    <source>
        <dbReference type="EMBL" id="QIW97437.1"/>
    </source>
</evidence>
<evidence type="ECO:0000256" key="2">
    <source>
        <dbReference type="SAM" id="MobiDB-lite"/>
    </source>
</evidence>
<accession>A0A6H0XS35</accession>
<feature type="compositionally biased region" description="Polar residues" evidence="2">
    <location>
        <begin position="345"/>
        <end position="361"/>
    </location>
</feature>
<feature type="compositionally biased region" description="Low complexity" evidence="2">
    <location>
        <begin position="362"/>
        <end position="373"/>
    </location>
</feature>
<dbReference type="Proteomes" id="UP000503462">
    <property type="component" value="Chromosome 2"/>
</dbReference>
<evidence type="ECO:0000256" key="1">
    <source>
        <dbReference type="SAM" id="Coils"/>
    </source>
</evidence>
<keyword evidence="4" id="KW-1185">Reference proteome</keyword>
<feature type="region of interest" description="Disordered" evidence="2">
    <location>
        <begin position="1"/>
        <end position="53"/>
    </location>
</feature>
<dbReference type="AlphaFoldDB" id="A0A6H0XS35"/>
<dbReference type="SUPFAM" id="SSF57959">
    <property type="entry name" value="Leucine zipper domain"/>
    <property type="match status" value="1"/>
</dbReference>
<feature type="compositionally biased region" description="Polar residues" evidence="2">
    <location>
        <begin position="1"/>
        <end position="38"/>
    </location>
</feature>
<feature type="region of interest" description="Disordered" evidence="2">
    <location>
        <begin position="228"/>
        <end position="247"/>
    </location>
</feature>